<proteinExistence type="predicted"/>
<dbReference type="Proteomes" id="UP000818603">
    <property type="component" value="Unassembled WGS sequence"/>
</dbReference>
<dbReference type="Proteomes" id="UP000621856">
    <property type="component" value="Unassembled WGS sequence"/>
</dbReference>
<reference evidence="3 5" key="2">
    <citation type="submission" date="2020-02" db="EMBL/GenBank/DDBJ databases">
        <title>Genome sequence of Parvularcula flava strain NH6-79.</title>
        <authorList>
            <person name="Abdul Karim M.H."/>
            <person name="Lam M.Q."/>
            <person name="Chen S.J."/>
            <person name="Yahya A."/>
            <person name="Shahir S."/>
            <person name="Shamsir M.S."/>
            <person name="Chong C.S."/>
        </authorList>
    </citation>
    <scope>NUCLEOTIDE SEQUENCE [LARGE SCALE GENOMIC DNA]</scope>
    <source>
        <strain evidence="3 5">NH6-79</strain>
    </source>
</reference>
<gene>
    <name evidence="3" type="ORF">FF098_014025</name>
    <name evidence="2" type="ORF">GCM10011355_28960</name>
</gene>
<feature type="signal peptide" evidence="1">
    <location>
        <begin position="1"/>
        <end position="21"/>
    </location>
</feature>
<protein>
    <submittedName>
        <fullName evidence="2">Uncharacterized protein</fullName>
    </submittedName>
</protein>
<dbReference type="SUPFAM" id="SSF75011">
    <property type="entry name" value="3-carboxy-cis,cis-mucoante lactonizing enzyme"/>
    <property type="match status" value="1"/>
</dbReference>
<accession>A0A8J3A3K6</accession>
<feature type="chain" id="PRO_5035289824" evidence="1">
    <location>
        <begin position="22"/>
        <end position="294"/>
    </location>
</feature>
<dbReference type="EMBL" id="VCJR02000003">
    <property type="protein sequence ID" value="NHK29036.1"/>
    <property type="molecule type" value="Genomic_DNA"/>
</dbReference>
<reference evidence="2" key="3">
    <citation type="submission" date="2020-09" db="EMBL/GenBank/DDBJ databases">
        <authorList>
            <person name="Sun Q."/>
            <person name="Zhou Y."/>
        </authorList>
    </citation>
    <scope>NUCLEOTIDE SEQUENCE</scope>
    <source>
        <strain evidence="2">CGMCC 1.14984</strain>
    </source>
</reference>
<evidence type="ECO:0000313" key="5">
    <source>
        <dbReference type="Proteomes" id="UP000818603"/>
    </source>
</evidence>
<name>A0A8J3A3K6_9PROT</name>
<sequence>MRFFLSATAIALLATATAAQAQDLTREQRRAQWEAMGIEDYQPPAIADYEAELVEGFPAIEAGQGAAADAEHFYAIVNYVIGKYDRDTGELVARWKGTRGGPIGHLNSCYTESGKLYCANSNHPDLPMGSSIEIFDTETMTHEASKSLGMMDEGSLVWFDRYKDGWIAGFAHYDDETGLPFKDHTYASIVLFDKQWRRTGGYMLPNSILEKMAPQAASGGAMGDDGYLYVMGHDLPEMYVLQFPKMGPTMEHVATISVPAEGQAFSFDPLERRHIWAISRPARQVRHFVIPEID</sequence>
<reference evidence="2" key="1">
    <citation type="journal article" date="2014" name="Int. J. Syst. Evol. Microbiol.">
        <title>Complete genome sequence of Corynebacterium casei LMG S-19264T (=DSM 44701T), isolated from a smear-ripened cheese.</title>
        <authorList>
            <consortium name="US DOE Joint Genome Institute (JGI-PGF)"/>
            <person name="Walter F."/>
            <person name="Albersmeier A."/>
            <person name="Kalinowski J."/>
            <person name="Ruckert C."/>
        </authorList>
    </citation>
    <scope>NUCLEOTIDE SEQUENCE</scope>
    <source>
        <strain evidence="2">CGMCC 1.14984</strain>
    </source>
</reference>
<keyword evidence="1" id="KW-0732">Signal</keyword>
<dbReference type="AlphaFoldDB" id="A0A8J3A3K6"/>
<dbReference type="EMBL" id="BMGZ01000003">
    <property type="protein sequence ID" value="GGI00507.1"/>
    <property type="molecule type" value="Genomic_DNA"/>
</dbReference>
<evidence type="ECO:0000313" key="3">
    <source>
        <dbReference type="EMBL" id="NHK29036.1"/>
    </source>
</evidence>
<dbReference type="RefSeq" id="WP_155141672.1">
    <property type="nucleotide sequence ID" value="NZ_BMGZ01000003.1"/>
</dbReference>
<evidence type="ECO:0000256" key="1">
    <source>
        <dbReference type="SAM" id="SignalP"/>
    </source>
</evidence>
<comment type="caution">
    <text evidence="2">The sequence shown here is derived from an EMBL/GenBank/DDBJ whole genome shotgun (WGS) entry which is preliminary data.</text>
</comment>
<evidence type="ECO:0000313" key="4">
    <source>
        <dbReference type="Proteomes" id="UP000621856"/>
    </source>
</evidence>
<evidence type="ECO:0000313" key="2">
    <source>
        <dbReference type="EMBL" id="GGI00507.1"/>
    </source>
</evidence>
<organism evidence="2 4">
    <name type="scientific">Aquisalinus luteolus</name>
    <dbReference type="NCBI Taxonomy" id="1566827"/>
    <lineage>
        <taxon>Bacteria</taxon>
        <taxon>Pseudomonadati</taxon>
        <taxon>Pseudomonadota</taxon>
        <taxon>Alphaproteobacteria</taxon>
        <taxon>Parvularculales</taxon>
        <taxon>Parvularculaceae</taxon>
        <taxon>Aquisalinus</taxon>
    </lineage>
</organism>
<keyword evidence="5" id="KW-1185">Reference proteome</keyword>